<evidence type="ECO:0000313" key="1">
    <source>
        <dbReference type="EMBL" id="PWE01071.1"/>
    </source>
</evidence>
<evidence type="ECO:0000313" key="2">
    <source>
        <dbReference type="Proteomes" id="UP000244956"/>
    </source>
</evidence>
<protein>
    <submittedName>
        <fullName evidence="1">Uncharacterized protein</fullName>
    </submittedName>
</protein>
<organism evidence="1 2">
    <name type="scientific">Marinilabilia rubra</name>
    <dbReference type="NCBI Taxonomy" id="2162893"/>
    <lineage>
        <taxon>Bacteria</taxon>
        <taxon>Pseudomonadati</taxon>
        <taxon>Bacteroidota</taxon>
        <taxon>Bacteroidia</taxon>
        <taxon>Marinilabiliales</taxon>
        <taxon>Marinilabiliaceae</taxon>
        <taxon>Marinilabilia</taxon>
    </lineage>
</organism>
<sequence length="60" mass="6604">MFVYKVGFETELSCAWSEIFSCNPEASGAKLENTESRSFGMSNFQASVTKQPGLYGQAQN</sequence>
<dbReference type="EMBL" id="QEWP01000001">
    <property type="protein sequence ID" value="PWE01071.1"/>
    <property type="molecule type" value="Genomic_DNA"/>
</dbReference>
<dbReference type="Proteomes" id="UP000244956">
    <property type="component" value="Unassembled WGS sequence"/>
</dbReference>
<proteinExistence type="predicted"/>
<dbReference type="AlphaFoldDB" id="A0A2U2BDD5"/>
<name>A0A2U2BDD5_9BACT</name>
<comment type="caution">
    <text evidence="1">The sequence shown here is derived from an EMBL/GenBank/DDBJ whole genome shotgun (WGS) entry which is preliminary data.</text>
</comment>
<gene>
    <name evidence="1" type="ORF">DDZ16_00860</name>
</gene>
<reference evidence="1 2" key="1">
    <citation type="submission" date="2018-05" db="EMBL/GenBank/DDBJ databases">
        <title>Marinilabilia rubrum sp. nov., isolated from saltern sediment.</title>
        <authorList>
            <person name="Zhang R."/>
        </authorList>
    </citation>
    <scope>NUCLEOTIDE SEQUENCE [LARGE SCALE GENOMIC DNA]</scope>
    <source>
        <strain evidence="1 2">WTE16</strain>
    </source>
</reference>
<accession>A0A2U2BDD5</accession>
<keyword evidence="2" id="KW-1185">Reference proteome</keyword>